<dbReference type="CDD" id="cd07177">
    <property type="entry name" value="terB_like"/>
    <property type="match status" value="1"/>
</dbReference>
<dbReference type="InterPro" id="IPR007791">
    <property type="entry name" value="DjlA_N"/>
</dbReference>
<gene>
    <name evidence="2" type="ORF">FHG71_01980</name>
</gene>
<comment type="caution">
    <text evidence="2">The sequence shown here is derived from an EMBL/GenBank/DDBJ whole genome shotgun (WGS) entry which is preliminary data.</text>
</comment>
<sequence>MDETSLAGFDGLERVVADDLRFKLRLGIGDEAYASIKLGKRLYKLWDVGGVAATGGAVAASAPVATTFFAGSGVLSALGLGAAAVTPVGWVAAAAVATGGAYYGVTRLLSSYSGSRVQVIPTFINTPIDELGMSLLDLMGTLAVKLAEIDGRFDAEERAAIRDYFVKDWGYDPAYVASALDLLAANSGKQSLREATAALARFKRSNPDCNYAAMHAELVGFLREVAEADGTLDEREEMAIEKVDAVLAEAGGLGQTVREAASLPGRALGLITGLVRRKGRPE</sequence>
<evidence type="ECO:0000313" key="2">
    <source>
        <dbReference type="EMBL" id="TNC74920.1"/>
    </source>
</evidence>
<feature type="domain" description="Co-chaperone DjlA N-terminal" evidence="1">
    <location>
        <begin position="141"/>
        <end position="247"/>
    </location>
</feature>
<organism evidence="2 3">
    <name type="scientific">Rubellimicrobium roseum</name>
    <dbReference type="NCBI Taxonomy" id="687525"/>
    <lineage>
        <taxon>Bacteria</taxon>
        <taxon>Pseudomonadati</taxon>
        <taxon>Pseudomonadota</taxon>
        <taxon>Alphaproteobacteria</taxon>
        <taxon>Rhodobacterales</taxon>
        <taxon>Roseobacteraceae</taxon>
        <taxon>Rubellimicrobium</taxon>
    </lineage>
</organism>
<dbReference type="InterPro" id="IPR029024">
    <property type="entry name" value="TerB-like"/>
</dbReference>
<dbReference type="Pfam" id="PF05099">
    <property type="entry name" value="TerB"/>
    <property type="match status" value="1"/>
</dbReference>
<keyword evidence="3" id="KW-1185">Reference proteome</keyword>
<dbReference type="Gene3D" id="1.10.3680.10">
    <property type="entry name" value="TerB-like"/>
    <property type="match status" value="1"/>
</dbReference>
<dbReference type="Proteomes" id="UP000305709">
    <property type="component" value="Unassembled WGS sequence"/>
</dbReference>
<accession>A0A5C4NLQ1</accession>
<dbReference type="AlphaFoldDB" id="A0A5C4NLQ1"/>
<protein>
    <recommendedName>
        <fullName evidence="1">Co-chaperone DjlA N-terminal domain-containing protein</fullName>
    </recommendedName>
</protein>
<evidence type="ECO:0000259" key="1">
    <source>
        <dbReference type="Pfam" id="PF05099"/>
    </source>
</evidence>
<reference evidence="2 3" key="1">
    <citation type="submission" date="2019-06" db="EMBL/GenBank/DDBJ databases">
        <authorList>
            <person name="Jiang L."/>
        </authorList>
    </citation>
    <scope>NUCLEOTIDE SEQUENCE [LARGE SCALE GENOMIC DNA]</scope>
    <source>
        <strain evidence="2 3">YIM 48858</strain>
    </source>
</reference>
<dbReference type="EMBL" id="VDFV01000001">
    <property type="protein sequence ID" value="TNC74920.1"/>
    <property type="molecule type" value="Genomic_DNA"/>
</dbReference>
<name>A0A5C4NLQ1_9RHOB</name>
<proteinExistence type="predicted"/>
<evidence type="ECO:0000313" key="3">
    <source>
        <dbReference type="Proteomes" id="UP000305709"/>
    </source>
</evidence>
<dbReference type="RefSeq" id="WP_139079914.1">
    <property type="nucleotide sequence ID" value="NZ_VDFV01000001.1"/>
</dbReference>
<dbReference type="SUPFAM" id="SSF158682">
    <property type="entry name" value="TerB-like"/>
    <property type="match status" value="1"/>
</dbReference>
<dbReference type="OrthoDB" id="8881374at2"/>